<dbReference type="AlphaFoldDB" id="A0A9W7LIY4"/>
<dbReference type="SUPFAM" id="SSF56112">
    <property type="entry name" value="Protein kinase-like (PK-like)"/>
    <property type="match status" value="1"/>
</dbReference>
<dbReference type="Gene3D" id="3.30.200.20">
    <property type="entry name" value="Phosphorylase Kinase, domain 1"/>
    <property type="match status" value="1"/>
</dbReference>
<reference evidence="1" key="1">
    <citation type="submission" date="2023-05" db="EMBL/GenBank/DDBJ databases">
        <title>Genome and transcriptome analyses reveal genes involved in the formation of fine ridges on petal epidermal cells in Hibiscus trionum.</title>
        <authorList>
            <person name="Koshimizu S."/>
            <person name="Masuda S."/>
            <person name="Ishii T."/>
            <person name="Shirasu K."/>
            <person name="Hoshino A."/>
            <person name="Arita M."/>
        </authorList>
    </citation>
    <scope>NUCLEOTIDE SEQUENCE</scope>
    <source>
        <strain evidence="1">Hamamatsu line</strain>
    </source>
</reference>
<evidence type="ECO:0000313" key="1">
    <source>
        <dbReference type="EMBL" id="GMI65869.1"/>
    </source>
</evidence>
<evidence type="ECO:0000313" key="2">
    <source>
        <dbReference type="Proteomes" id="UP001165190"/>
    </source>
</evidence>
<organism evidence="1 2">
    <name type="scientific">Hibiscus trionum</name>
    <name type="common">Flower of an hour</name>
    <dbReference type="NCBI Taxonomy" id="183268"/>
    <lineage>
        <taxon>Eukaryota</taxon>
        <taxon>Viridiplantae</taxon>
        <taxon>Streptophyta</taxon>
        <taxon>Embryophyta</taxon>
        <taxon>Tracheophyta</taxon>
        <taxon>Spermatophyta</taxon>
        <taxon>Magnoliopsida</taxon>
        <taxon>eudicotyledons</taxon>
        <taxon>Gunneridae</taxon>
        <taxon>Pentapetalae</taxon>
        <taxon>rosids</taxon>
        <taxon>malvids</taxon>
        <taxon>Malvales</taxon>
        <taxon>Malvaceae</taxon>
        <taxon>Malvoideae</taxon>
        <taxon>Hibiscus</taxon>
    </lineage>
</organism>
<accession>A0A9W7LIY4</accession>
<protein>
    <recommendedName>
        <fullName evidence="3">Protein kinase domain-containing protein</fullName>
    </recommendedName>
</protein>
<comment type="caution">
    <text evidence="1">The sequence shown here is derived from an EMBL/GenBank/DDBJ whole genome shotgun (WGS) entry which is preliminary data.</text>
</comment>
<keyword evidence="2" id="KW-1185">Reference proteome</keyword>
<dbReference type="InterPro" id="IPR011009">
    <property type="entry name" value="Kinase-like_dom_sf"/>
</dbReference>
<dbReference type="Proteomes" id="UP001165190">
    <property type="component" value="Unassembled WGS sequence"/>
</dbReference>
<name>A0A9W7LIY4_HIBTR</name>
<gene>
    <name evidence="1" type="ORF">HRI_000256200</name>
</gene>
<dbReference type="OrthoDB" id="4062651at2759"/>
<sequence>MFATSCKCFGSFDWFKGRNSLAPGRTQAQEFTSENIRLFTYNSLRSATSNFHPINRIGGGGFGVAYRVKKALRPSFRYRASTSAGN</sequence>
<evidence type="ECO:0008006" key="3">
    <source>
        <dbReference type="Google" id="ProtNLM"/>
    </source>
</evidence>
<proteinExistence type="predicted"/>
<dbReference type="EMBL" id="BSYR01000003">
    <property type="protein sequence ID" value="GMI65869.1"/>
    <property type="molecule type" value="Genomic_DNA"/>
</dbReference>